<sequence length="352" mass="40357">MEIDYINGAKTDEIFGMSKYQKEIHERIKNIKLNPIEYPLISKKRQINSAVKYLAYPLIVKSHVKKENVKHITSQDLAYLLELMKLEKTIVTCHDLIPWVYDNNRLPTWKLNMRGLRKADRIITVSEYSKSEIIKHVGYPEDQITVIPNAVDHNNYCVKRDREVIKKLEIPDTQKVILYVGSEQPRKNVPFLLKAIGELKKKLPDIVLLKIGTPQVPGAREKLIELIEMLGIEKEVVFVGYVSENDLTKYYNAADLFVFPSLYEGFGLPPLEAMACGTPVITSNLTSLPEVVGDSAITIDPYDVNAFAEAMYNLLTDEKLREQMINKGLKRAQLFNWEKSAEKTLKVYQQLS</sequence>
<keyword evidence="4" id="KW-0328">Glycosyltransferase</keyword>
<dbReference type="Proteomes" id="UP000033033">
    <property type="component" value="Chromosome"/>
</dbReference>
<keyword evidence="5" id="KW-1185">Reference proteome</keyword>
<gene>
    <name evidence="4" type="ORF">MSBRM_2718</name>
</gene>
<dbReference type="GO" id="GO:0016757">
    <property type="term" value="F:glycosyltransferase activity"/>
    <property type="evidence" value="ECO:0007669"/>
    <property type="project" value="UniProtKB-KW"/>
</dbReference>
<dbReference type="FunFam" id="3.40.50.2000:FF:000119">
    <property type="entry name" value="Glycosyl transferase group 1"/>
    <property type="match status" value="1"/>
</dbReference>
<dbReference type="KEGG" id="mby:MSBRM_2718"/>
<dbReference type="EC" id="2.4.1.-" evidence="4"/>
<dbReference type="PATRIC" id="fig|1434108.4.peg.3470"/>
<dbReference type="EMBL" id="CP009528">
    <property type="protein sequence ID" value="AKB55716.1"/>
    <property type="molecule type" value="Genomic_DNA"/>
</dbReference>
<dbReference type="Pfam" id="PF00534">
    <property type="entry name" value="Glycos_transf_1"/>
    <property type="match status" value="1"/>
</dbReference>
<dbReference type="GeneID" id="24846024"/>
<evidence type="ECO:0000259" key="2">
    <source>
        <dbReference type="Pfam" id="PF00534"/>
    </source>
</evidence>
<accession>A0A0E3LP12</accession>
<evidence type="ECO:0000313" key="4">
    <source>
        <dbReference type="EMBL" id="AKB55716.1"/>
    </source>
</evidence>
<dbReference type="SUPFAM" id="SSF53756">
    <property type="entry name" value="UDP-Glycosyltransferase/glycogen phosphorylase"/>
    <property type="match status" value="1"/>
</dbReference>
<proteinExistence type="predicted"/>
<protein>
    <submittedName>
        <fullName evidence="4">Glycosyltransferase</fullName>
        <ecNumber evidence="4">2.4.1.-</ecNumber>
    </submittedName>
</protein>
<evidence type="ECO:0000256" key="1">
    <source>
        <dbReference type="ARBA" id="ARBA00022679"/>
    </source>
</evidence>
<dbReference type="InterPro" id="IPR028098">
    <property type="entry name" value="Glyco_trans_4-like_N"/>
</dbReference>
<keyword evidence="1 4" id="KW-0808">Transferase</keyword>
<dbReference type="HOGENOM" id="CLU_009583_27_1_2"/>
<dbReference type="CDD" id="cd03809">
    <property type="entry name" value="GT4_MtfB-like"/>
    <property type="match status" value="1"/>
</dbReference>
<name>A0A0E3LP12_METBA</name>
<dbReference type="STRING" id="1434108.MSBRM_2718"/>
<dbReference type="InterPro" id="IPR001296">
    <property type="entry name" value="Glyco_trans_1"/>
</dbReference>
<feature type="domain" description="Glycosyltransferase subfamily 4-like N-terminal" evidence="3">
    <location>
        <begin position="53"/>
        <end position="154"/>
    </location>
</feature>
<dbReference type="RefSeq" id="WP_048121347.1">
    <property type="nucleotide sequence ID" value="NZ_CP009528.1"/>
</dbReference>
<dbReference type="PANTHER" id="PTHR46401:SF2">
    <property type="entry name" value="GLYCOSYLTRANSFERASE WBBK-RELATED"/>
    <property type="match status" value="1"/>
</dbReference>
<feature type="domain" description="Glycosyl transferase family 1" evidence="2">
    <location>
        <begin position="163"/>
        <end position="330"/>
    </location>
</feature>
<dbReference type="Pfam" id="PF13439">
    <property type="entry name" value="Glyco_transf_4"/>
    <property type="match status" value="1"/>
</dbReference>
<reference evidence="4 5" key="1">
    <citation type="submission" date="2014-07" db="EMBL/GenBank/DDBJ databases">
        <title>Methanogenic archaea and the global carbon cycle.</title>
        <authorList>
            <person name="Henriksen J.R."/>
            <person name="Luke J."/>
            <person name="Reinhart S."/>
            <person name="Benedict M.N."/>
            <person name="Youngblut N.D."/>
            <person name="Metcalf M.E."/>
            <person name="Whitaker R.J."/>
            <person name="Metcalf W.W."/>
        </authorList>
    </citation>
    <scope>NUCLEOTIDE SEQUENCE [LARGE SCALE GENOMIC DNA]</scope>
    <source>
        <strain evidence="4 5">MS</strain>
    </source>
</reference>
<dbReference type="Gene3D" id="3.40.50.2000">
    <property type="entry name" value="Glycogen Phosphorylase B"/>
    <property type="match status" value="2"/>
</dbReference>
<dbReference type="AlphaFoldDB" id="A0A0E3LP12"/>
<organism evidence="4 5">
    <name type="scientific">Methanosarcina barkeri MS</name>
    <dbReference type="NCBI Taxonomy" id="1434108"/>
    <lineage>
        <taxon>Archaea</taxon>
        <taxon>Methanobacteriati</taxon>
        <taxon>Methanobacteriota</taxon>
        <taxon>Stenosarchaea group</taxon>
        <taxon>Methanomicrobia</taxon>
        <taxon>Methanosarcinales</taxon>
        <taxon>Methanosarcinaceae</taxon>
        <taxon>Methanosarcina</taxon>
    </lineage>
</organism>
<evidence type="ECO:0000259" key="3">
    <source>
        <dbReference type="Pfam" id="PF13439"/>
    </source>
</evidence>
<dbReference type="PANTHER" id="PTHR46401">
    <property type="entry name" value="GLYCOSYLTRANSFERASE WBBK-RELATED"/>
    <property type="match status" value="1"/>
</dbReference>
<evidence type="ECO:0000313" key="5">
    <source>
        <dbReference type="Proteomes" id="UP000033033"/>
    </source>
</evidence>